<dbReference type="EMBL" id="JAKLMC020000001">
    <property type="protein sequence ID" value="KAK5958744.1"/>
    <property type="molecule type" value="Genomic_DNA"/>
</dbReference>
<accession>A0AAN8I9E4</accession>
<evidence type="ECO:0000313" key="3">
    <source>
        <dbReference type="Proteomes" id="UP001316803"/>
    </source>
</evidence>
<dbReference type="AlphaFoldDB" id="A0AAN8I9E4"/>
<sequence>MNLKQGPYVPPALRARQNFKADLPTLKGPTEHDSTGLPNYEGFDAPEHPDPFSLIHRQWREGIARRAAPIESLINGLTSDLPIDHNDSLIKSYIAVRLELVKEYVNQLNTNELKTETDNSKLQLRRLLTSECEELSSKIQVWNINQNPQLQSLALNLHSDFMCLLGEDLELPTKRTKLTASRYVKEEARVEEEKKSAGASPCRSSDFNLTVQGRCSEDRMLNLHGFRSSFGQDLGQVEGRNVTVIRANSNYRSLHRIDPKTGRWKSRRDQIV</sequence>
<reference evidence="2 3" key="1">
    <citation type="submission" date="2022-12" db="EMBL/GenBank/DDBJ databases">
        <title>Genomic features and morphological characterization of a novel Knufia sp. strain isolated from spacecraft assembly facility.</title>
        <authorList>
            <person name="Teixeira M."/>
            <person name="Chander A.M."/>
            <person name="Stajich J.E."/>
            <person name="Venkateswaran K."/>
        </authorList>
    </citation>
    <scope>NUCLEOTIDE SEQUENCE [LARGE SCALE GENOMIC DNA]</scope>
    <source>
        <strain evidence="2 3">FJI-L2-BK-P2</strain>
    </source>
</reference>
<feature type="region of interest" description="Disordered" evidence="1">
    <location>
        <begin position="23"/>
        <end position="42"/>
    </location>
</feature>
<protein>
    <submittedName>
        <fullName evidence="2">Uncharacterized protein</fullName>
    </submittedName>
</protein>
<evidence type="ECO:0000313" key="2">
    <source>
        <dbReference type="EMBL" id="KAK5958744.1"/>
    </source>
</evidence>
<dbReference type="Proteomes" id="UP001316803">
    <property type="component" value="Unassembled WGS sequence"/>
</dbReference>
<comment type="caution">
    <text evidence="2">The sequence shown here is derived from an EMBL/GenBank/DDBJ whole genome shotgun (WGS) entry which is preliminary data.</text>
</comment>
<evidence type="ECO:0000256" key="1">
    <source>
        <dbReference type="SAM" id="MobiDB-lite"/>
    </source>
</evidence>
<name>A0AAN8I9E4_9EURO</name>
<organism evidence="2 3">
    <name type="scientific">Knufia fluminis</name>
    <dbReference type="NCBI Taxonomy" id="191047"/>
    <lineage>
        <taxon>Eukaryota</taxon>
        <taxon>Fungi</taxon>
        <taxon>Dikarya</taxon>
        <taxon>Ascomycota</taxon>
        <taxon>Pezizomycotina</taxon>
        <taxon>Eurotiomycetes</taxon>
        <taxon>Chaetothyriomycetidae</taxon>
        <taxon>Chaetothyriales</taxon>
        <taxon>Trichomeriaceae</taxon>
        <taxon>Knufia</taxon>
    </lineage>
</organism>
<proteinExistence type="predicted"/>
<gene>
    <name evidence="2" type="ORF">OHC33_000587</name>
</gene>
<keyword evidence="3" id="KW-1185">Reference proteome</keyword>